<keyword evidence="2" id="KW-1185">Reference proteome</keyword>
<dbReference type="Proteomes" id="UP001060170">
    <property type="component" value="Chromosome 17"/>
</dbReference>
<evidence type="ECO:0000313" key="2">
    <source>
        <dbReference type="Proteomes" id="UP001060170"/>
    </source>
</evidence>
<accession>A0ACC0DRT1</accession>
<reference evidence="1 2" key="3">
    <citation type="journal article" date="2022" name="Microbiol. Spectr.">
        <title>Folding features and dynamics of 3D genome architecture in plant fungal pathogens.</title>
        <authorList>
            <person name="Xia C."/>
        </authorList>
    </citation>
    <scope>NUCLEOTIDE SEQUENCE [LARGE SCALE GENOMIC DNA]</scope>
    <source>
        <strain evidence="1 2">93-210</strain>
    </source>
</reference>
<evidence type="ECO:0000313" key="1">
    <source>
        <dbReference type="EMBL" id="KAI7937242.1"/>
    </source>
</evidence>
<sequence>MGLKGHQPRQFQPAMVQRHPPHPPSSEQSGVQSSKLFLPGLPRQLQLQIMLVTLVPKIQTPSP</sequence>
<reference evidence="2" key="1">
    <citation type="journal article" date="2018" name="BMC Genomics">
        <title>Genomic insights into host adaptation between the wheat stripe rust pathogen (Puccinia striiformis f. sp. tritici) and the barley stripe rust pathogen (Puccinia striiformis f. sp. hordei).</title>
        <authorList>
            <person name="Xia C."/>
            <person name="Wang M."/>
            <person name="Yin C."/>
            <person name="Cornejo O.E."/>
            <person name="Hulbert S.H."/>
            <person name="Chen X."/>
        </authorList>
    </citation>
    <scope>NUCLEOTIDE SEQUENCE [LARGE SCALE GENOMIC DNA]</scope>
    <source>
        <strain evidence="2">93-210</strain>
    </source>
</reference>
<dbReference type="EMBL" id="CM045881">
    <property type="protein sequence ID" value="KAI7937242.1"/>
    <property type="molecule type" value="Genomic_DNA"/>
</dbReference>
<proteinExistence type="predicted"/>
<protein>
    <submittedName>
        <fullName evidence="1">Uncharacterized protein</fullName>
    </submittedName>
</protein>
<organism evidence="1 2">
    <name type="scientific">Puccinia striiformis f. sp. tritici</name>
    <dbReference type="NCBI Taxonomy" id="168172"/>
    <lineage>
        <taxon>Eukaryota</taxon>
        <taxon>Fungi</taxon>
        <taxon>Dikarya</taxon>
        <taxon>Basidiomycota</taxon>
        <taxon>Pucciniomycotina</taxon>
        <taxon>Pucciniomycetes</taxon>
        <taxon>Pucciniales</taxon>
        <taxon>Pucciniaceae</taxon>
        <taxon>Puccinia</taxon>
    </lineage>
</organism>
<comment type="caution">
    <text evidence="1">The sequence shown here is derived from an EMBL/GenBank/DDBJ whole genome shotgun (WGS) entry which is preliminary data.</text>
</comment>
<reference evidence="2" key="2">
    <citation type="journal article" date="2018" name="Mol. Plant Microbe Interact.">
        <title>Genome sequence resources for the wheat stripe rust pathogen (Puccinia striiformis f. sp. tritici) and the barley stripe rust pathogen (Puccinia striiformis f. sp. hordei).</title>
        <authorList>
            <person name="Xia C."/>
            <person name="Wang M."/>
            <person name="Yin C."/>
            <person name="Cornejo O.E."/>
            <person name="Hulbert S.H."/>
            <person name="Chen X."/>
        </authorList>
    </citation>
    <scope>NUCLEOTIDE SEQUENCE [LARGE SCALE GENOMIC DNA]</scope>
    <source>
        <strain evidence="2">93-210</strain>
    </source>
</reference>
<name>A0ACC0DRT1_9BASI</name>
<gene>
    <name evidence="1" type="ORF">MJO28_016141</name>
</gene>